<dbReference type="Proteomes" id="UP000886814">
    <property type="component" value="Unassembled WGS sequence"/>
</dbReference>
<keyword evidence="1" id="KW-0175">Coiled coil</keyword>
<proteinExistence type="predicted"/>
<organism evidence="2 3">
    <name type="scientific">Candidatus Blautia stercorigallinarum</name>
    <dbReference type="NCBI Taxonomy" id="2838501"/>
    <lineage>
        <taxon>Bacteria</taxon>
        <taxon>Bacillati</taxon>
        <taxon>Bacillota</taxon>
        <taxon>Clostridia</taxon>
        <taxon>Lachnospirales</taxon>
        <taxon>Lachnospiraceae</taxon>
        <taxon>Blautia</taxon>
    </lineage>
</organism>
<evidence type="ECO:0000313" key="2">
    <source>
        <dbReference type="EMBL" id="HIV38391.1"/>
    </source>
</evidence>
<feature type="coiled-coil region" evidence="1">
    <location>
        <begin position="191"/>
        <end position="218"/>
    </location>
</feature>
<dbReference type="SUPFAM" id="SSF52540">
    <property type="entry name" value="P-loop containing nucleoside triphosphate hydrolases"/>
    <property type="match status" value="1"/>
</dbReference>
<reference evidence="2" key="2">
    <citation type="submission" date="2021-04" db="EMBL/GenBank/DDBJ databases">
        <authorList>
            <person name="Gilroy R."/>
        </authorList>
    </citation>
    <scope>NUCLEOTIDE SEQUENCE</scope>
    <source>
        <strain evidence="2">CHK195-9823</strain>
    </source>
</reference>
<dbReference type="Pfam" id="PF13238">
    <property type="entry name" value="AAA_18"/>
    <property type="match status" value="1"/>
</dbReference>
<dbReference type="AlphaFoldDB" id="A0A9D1PCS0"/>
<gene>
    <name evidence="2" type="ORF">H9747_05235</name>
</gene>
<comment type="caution">
    <text evidence="2">The sequence shown here is derived from an EMBL/GenBank/DDBJ whole genome shotgun (WGS) entry which is preliminary data.</text>
</comment>
<protein>
    <submittedName>
        <fullName evidence="2">AAA family ATPase</fullName>
    </submittedName>
</protein>
<reference evidence="2" key="1">
    <citation type="journal article" date="2021" name="PeerJ">
        <title>Extensive microbial diversity within the chicken gut microbiome revealed by metagenomics and culture.</title>
        <authorList>
            <person name="Gilroy R."/>
            <person name="Ravi A."/>
            <person name="Getino M."/>
            <person name="Pursley I."/>
            <person name="Horton D.L."/>
            <person name="Alikhan N.F."/>
            <person name="Baker D."/>
            <person name="Gharbi K."/>
            <person name="Hall N."/>
            <person name="Watson M."/>
            <person name="Adriaenssens E.M."/>
            <person name="Foster-Nyarko E."/>
            <person name="Jarju S."/>
            <person name="Secka A."/>
            <person name="Antonio M."/>
            <person name="Oren A."/>
            <person name="Chaudhuri R.R."/>
            <person name="La Ragione R."/>
            <person name="Hildebrand F."/>
            <person name="Pallen M.J."/>
        </authorList>
    </citation>
    <scope>NUCLEOTIDE SEQUENCE</scope>
    <source>
        <strain evidence="2">CHK195-9823</strain>
    </source>
</reference>
<name>A0A9D1PCS0_9FIRM</name>
<dbReference type="InterPro" id="IPR027417">
    <property type="entry name" value="P-loop_NTPase"/>
</dbReference>
<dbReference type="Gene3D" id="3.40.50.300">
    <property type="entry name" value="P-loop containing nucleotide triphosphate hydrolases"/>
    <property type="match status" value="1"/>
</dbReference>
<dbReference type="EMBL" id="DXIQ01000031">
    <property type="protein sequence ID" value="HIV38391.1"/>
    <property type="molecule type" value="Genomic_DNA"/>
</dbReference>
<evidence type="ECO:0000256" key="1">
    <source>
        <dbReference type="SAM" id="Coils"/>
    </source>
</evidence>
<evidence type="ECO:0000313" key="3">
    <source>
        <dbReference type="Proteomes" id="UP000886814"/>
    </source>
</evidence>
<sequence length="264" mass="30833">MKKHLYVIGGTMGAGKTTVCNILKKKLKNSVFLDGDWCWDMEPFWVTEETKAMVMDNITHVLNNFLACSVYDHVIFCWVLHEQEILDTLLSRLDCRNAEVHLYSLLLDEKSLEERLKKDIRQGLRQKDVLERSIRRLPLCEKLHTEKIYVSGQTPEETAAAILRAAGIKNDYEKEKSADMERETGKINEKKTAVSEDLESLKKELEAYRKMHRGVRQEYESIVRQMEKQKEAGRTKSATYRQLMGRKLTYGTMLDLYKLYDLED</sequence>
<accession>A0A9D1PCS0</accession>